<dbReference type="Pfam" id="PF00072">
    <property type="entry name" value="Response_reg"/>
    <property type="match status" value="1"/>
</dbReference>
<dbReference type="EMBL" id="BAFH01000003">
    <property type="protein sequence ID" value="GAB62128.1"/>
    <property type="molecule type" value="Genomic_DNA"/>
</dbReference>
<proteinExistence type="predicted"/>
<evidence type="ECO:0000256" key="2">
    <source>
        <dbReference type="PROSITE-ProRule" id="PRU00169"/>
    </source>
</evidence>
<dbReference type="InterPro" id="IPR011006">
    <property type="entry name" value="CheY-like_superfamily"/>
</dbReference>
<dbReference type="eggNOG" id="COG0745">
    <property type="taxonomic scope" value="Bacteria"/>
</dbReference>
<dbReference type="OrthoDB" id="9800897at2"/>
<evidence type="ECO:0000256" key="1">
    <source>
        <dbReference type="ARBA" id="ARBA00022553"/>
    </source>
</evidence>
<protein>
    <submittedName>
        <fullName evidence="4">Two-component response regulator</fullName>
    </submittedName>
</protein>
<dbReference type="PROSITE" id="PS50110">
    <property type="entry name" value="RESPONSE_REGULATORY"/>
    <property type="match status" value="1"/>
</dbReference>
<dbReference type="Gene3D" id="3.40.50.2300">
    <property type="match status" value="1"/>
</dbReference>
<dbReference type="AlphaFoldDB" id="I3IK83"/>
<dbReference type="InterPro" id="IPR050595">
    <property type="entry name" value="Bact_response_regulator"/>
</dbReference>
<keyword evidence="5" id="KW-1185">Reference proteome</keyword>
<dbReference type="Proteomes" id="UP000002985">
    <property type="component" value="Unassembled WGS sequence"/>
</dbReference>
<sequence>MTGRKKKIILAEDNLAIVDALTIMLEEFGYEIISIVDGNTAKDKLKEKPDLILLDIWMPGWNGKDACRYLKGNEDTRDIPVIIISADRDIAQLAKEAGADDFIAKPFQIEDLLAKVEKYLGKNEENSS</sequence>
<accession>I3IK83</accession>
<dbReference type="PANTHER" id="PTHR44591:SF3">
    <property type="entry name" value="RESPONSE REGULATORY DOMAIN-CONTAINING PROTEIN"/>
    <property type="match status" value="1"/>
</dbReference>
<feature type="domain" description="Response regulatory" evidence="3">
    <location>
        <begin position="7"/>
        <end position="120"/>
    </location>
</feature>
<gene>
    <name evidence="4" type="ORF">KSU1_C0532</name>
</gene>
<dbReference type="SMART" id="SM00448">
    <property type="entry name" value="REC"/>
    <property type="match status" value="1"/>
</dbReference>
<evidence type="ECO:0000313" key="4">
    <source>
        <dbReference type="EMBL" id="GAB62128.1"/>
    </source>
</evidence>
<dbReference type="STRING" id="247490.KSU1_C0532"/>
<dbReference type="PANTHER" id="PTHR44591">
    <property type="entry name" value="STRESS RESPONSE REGULATOR PROTEIN 1"/>
    <property type="match status" value="1"/>
</dbReference>
<comment type="caution">
    <text evidence="4">The sequence shown here is derived from an EMBL/GenBank/DDBJ whole genome shotgun (WGS) entry which is preliminary data.</text>
</comment>
<organism evidence="4 5">
    <name type="scientific">Candidatus Jettenia caeni</name>
    <dbReference type="NCBI Taxonomy" id="247490"/>
    <lineage>
        <taxon>Bacteria</taxon>
        <taxon>Pseudomonadati</taxon>
        <taxon>Planctomycetota</taxon>
        <taxon>Candidatus Brocadiia</taxon>
        <taxon>Candidatus Brocadiales</taxon>
        <taxon>Candidatus Brocadiaceae</taxon>
        <taxon>Candidatus Jettenia</taxon>
    </lineage>
</organism>
<keyword evidence="1 2" id="KW-0597">Phosphoprotein</keyword>
<evidence type="ECO:0000259" key="3">
    <source>
        <dbReference type="PROSITE" id="PS50110"/>
    </source>
</evidence>
<dbReference type="GO" id="GO:0000160">
    <property type="term" value="P:phosphorelay signal transduction system"/>
    <property type="evidence" value="ECO:0007669"/>
    <property type="project" value="InterPro"/>
</dbReference>
<reference evidence="4 5" key="1">
    <citation type="journal article" date="2012" name="FEBS Lett.">
        <title>Anammox organism KSU-1 expresses a NirK-type copper-containing nitrite reductase instead of a NirS-type with cytochrome cd1.</title>
        <authorList>
            <person name="Hira D."/>
            <person name="Toh H."/>
            <person name="Migita C.T."/>
            <person name="Okubo H."/>
            <person name="Nishiyama T."/>
            <person name="Hattori M."/>
            <person name="Furukawa K."/>
            <person name="Fujii T."/>
        </authorList>
    </citation>
    <scope>NUCLEOTIDE SEQUENCE [LARGE SCALE GENOMIC DNA]</scope>
</reference>
<dbReference type="InterPro" id="IPR001789">
    <property type="entry name" value="Sig_transdc_resp-reg_receiver"/>
</dbReference>
<feature type="modified residue" description="4-aspartylphosphate" evidence="2">
    <location>
        <position position="55"/>
    </location>
</feature>
<name>I3IK83_9BACT</name>
<evidence type="ECO:0000313" key="5">
    <source>
        <dbReference type="Proteomes" id="UP000002985"/>
    </source>
</evidence>
<dbReference type="SUPFAM" id="SSF52172">
    <property type="entry name" value="CheY-like"/>
    <property type="match status" value="1"/>
</dbReference>